<dbReference type="Proteomes" id="UP001143910">
    <property type="component" value="Unassembled WGS sequence"/>
</dbReference>
<proteinExistence type="predicted"/>
<comment type="caution">
    <text evidence="1">The sequence shown here is derived from an EMBL/GenBank/DDBJ whole genome shotgun (WGS) entry which is preliminary data.</text>
</comment>
<reference evidence="1" key="1">
    <citation type="submission" date="2022-08" db="EMBL/GenBank/DDBJ databases">
        <title>Genome Sequence of Lecanicillium fungicola.</title>
        <authorList>
            <person name="Buettner E."/>
        </authorList>
    </citation>
    <scope>NUCLEOTIDE SEQUENCE</scope>
    <source>
        <strain evidence="1">Babe33</strain>
    </source>
</reference>
<evidence type="ECO:0000313" key="2">
    <source>
        <dbReference type="Proteomes" id="UP001143910"/>
    </source>
</evidence>
<organism evidence="1 2">
    <name type="scientific">Zarea fungicola</name>
    <dbReference type="NCBI Taxonomy" id="93591"/>
    <lineage>
        <taxon>Eukaryota</taxon>
        <taxon>Fungi</taxon>
        <taxon>Dikarya</taxon>
        <taxon>Ascomycota</taxon>
        <taxon>Pezizomycotina</taxon>
        <taxon>Sordariomycetes</taxon>
        <taxon>Hypocreomycetidae</taxon>
        <taxon>Hypocreales</taxon>
        <taxon>Cordycipitaceae</taxon>
        <taxon>Zarea</taxon>
    </lineage>
</organism>
<protein>
    <submittedName>
        <fullName evidence="1">Uncharacterized protein</fullName>
    </submittedName>
</protein>
<gene>
    <name evidence="1" type="ORF">NQ176_g5525</name>
</gene>
<keyword evidence="2" id="KW-1185">Reference proteome</keyword>
<dbReference type="EMBL" id="JANJQO010000708">
    <property type="protein sequence ID" value="KAJ2975435.1"/>
    <property type="molecule type" value="Genomic_DNA"/>
</dbReference>
<name>A0ACC1N841_9HYPO</name>
<accession>A0ACC1N841</accession>
<evidence type="ECO:0000313" key="1">
    <source>
        <dbReference type="EMBL" id="KAJ2975435.1"/>
    </source>
</evidence>
<sequence>MNETLTTDSKFEDNREMSSVHEDLPDKSDYEGQVEDEHVEDINQGFSTEEQRQIIRRIDRRLIITVGCLYCVNFMDRTNMSFANIAGMSTELKLTGNKYNIANLVFFVTYTLFQPPSTVLVRSIGPRLHLAAITLFWGSIMIGMGFVKNFSELAALRTILGLLEAGFFPSCVYLLSTWYTRYEVGKRYALFYLLGAVAAAFSGILAYGVDTGC</sequence>